<protein>
    <recommendedName>
        <fullName evidence="3">Secreted protein</fullName>
    </recommendedName>
</protein>
<dbReference type="Proteomes" id="UP000256817">
    <property type="component" value="Unassembled WGS sequence"/>
</dbReference>
<proteinExistence type="predicted"/>
<evidence type="ECO:0000313" key="2">
    <source>
        <dbReference type="Proteomes" id="UP000256817"/>
    </source>
</evidence>
<reference evidence="1" key="1">
    <citation type="submission" date="2018-11" db="EMBL/GenBank/DDBJ databases">
        <title>Draft genome sequences of proposed Pectobacterium aquaticum sp. nov. isolated in France from fresh water.</title>
        <authorList>
            <person name="Pedron J."/>
            <person name="Barny M.A."/>
        </authorList>
    </citation>
    <scope>NUCLEOTIDE SEQUENCE [LARGE SCALE GENOMIC DNA]</scope>
    <source>
        <strain evidence="1">A35-S23-M15</strain>
    </source>
</reference>
<sequence length="113" mass="12805">MSFDLIILFFLPAFHTRHTSSCLCVGCPYSPQSLTFVSSWGLARLPPSRNLNYLGYVYYKIMIPIIFLPQVDVYTCVRNLWGCVYQLAINCRKRADWLAVKTCSGVPCSSISP</sequence>
<keyword evidence="2" id="KW-1185">Reference proteome</keyword>
<comment type="caution">
    <text evidence="1">The sequence shown here is derived from an EMBL/GenBank/DDBJ whole genome shotgun (WGS) entry which is preliminary data.</text>
</comment>
<evidence type="ECO:0008006" key="3">
    <source>
        <dbReference type="Google" id="ProtNLM"/>
    </source>
</evidence>
<accession>A0A3R8NT55</accession>
<gene>
    <name evidence="1" type="ORF">DMB85_008470</name>
</gene>
<evidence type="ECO:0000313" key="1">
    <source>
        <dbReference type="EMBL" id="RRO09165.1"/>
    </source>
</evidence>
<name>A0A3R8NT55_9GAMM</name>
<dbReference type="EMBL" id="QHJW02000016">
    <property type="protein sequence ID" value="RRO09165.1"/>
    <property type="molecule type" value="Genomic_DNA"/>
</dbReference>
<organism evidence="1 2">
    <name type="scientific">Pectobacterium aquaticum</name>
    <dbReference type="NCBI Taxonomy" id="2204145"/>
    <lineage>
        <taxon>Bacteria</taxon>
        <taxon>Pseudomonadati</taxon>
        <taxon>Pseudomonadota</taxon>
        <taxon>Gammaproteobacteria</taxon>
        <taxon>Enterobacterales</taxon>
        <taxon>Pectobacteriaceae</taxon>
        <taxon>Pectobacterium</taxon>
    </lineage>
</organism>